<reference evidence="2" key="1">
    <citation type="submission" date="2016-11" db="UniProtKB">
        <authorList>
            <consortium name="WormBaseParasite"/>
        </authorList>
    </citation>
    <scope>IDENTIFICATION</scope>
</reference>
<dbReference type="WBParaSite" id="Hba_05241">
    <property type="protein sequence ID" value="Hba_05241"/>
    <property type="gene ID" value="Hba_05241"/>
</dbReference>
<dbReference type="Proteomes" id="UP000095283">
    <property type="component" value="Unplaced"/>
</dbReference>
<proteinExistence type="predicted"/>
<sequence>MFLYIIGAKVTTQPRLFSGLFTYQSEYFASGDVPANGVSFISTEAKMGGFFIVPMANRYIIKLLNLAILNCLYFRHDLMTWDVSVSSINGIVASSGVDGRVI</sequence>
<evidence type="ECO:0000313" key="1">
    <source>
        <dbReference type="Proteomes" id="UP000095283"/>
    </source>
</evidence>
<keyword evidence="1" id="KW-1185">Reference proteome</keyword>
<evidence type="ECO:0000313" key="2">
    <source>
        <dbReference type="WBParaSite" id="Hba_05241"/>
    </source>
</evidence>
<protein>
    <submittedName>
        <fullName evidence="2">WD_REPEATS_REGION domain-containing protein</fullName>
    </submittedName>
</protein>
<dbReference type="AlphaFoldDB" id="A0A1I7WJP0"/>
<name>A0A1I7WJP0_HETBA</name>
<accession>A0A1I7WJP0</accession>
<organism evidence="1 2">
    <name type="scientific">Heterorhabditis bacteriophora</name>
    <name type="common">Entomopathogenic nematode worm</name>
    <dbReference type="NCBI Taxonomy" id="37862"/>
    <lineage>
        <taxon>Eukaryota</taxon>
        <taxon>Metazoa</taxon>
        <taxon>Ecdysozoa</taxon>
        <taxon>Nematoda</taxon>
        <taxon>Chromadorea</taxon>
        <taxon>Rhabditida</taxon>
        <taxon>Rhabditina</taxon>
        <taxon>Rhabditomorpha</taxon>
        <taxon>Strongyloidea</taxon>
        <taxon>Heterorhabditidae</taxon>
        <taxon>Heterorhabditis</taxon>
    </lineage>
</organism>